<protein>
    <submittedName>
        <fullName evidence="1">Uncharacterized protein</fullName>
    </submittedName>
</protein>
<dbReference type="eggNOG" id="arCOG13893">
    <property type="taxonomic scope" value="Archaea"/>
</dbReference>
<gene>
    <name evidence="1" type="ordered locus">VMUT_0322</name>
</gene>
<evidence type="ECO:0000313" key="2">
    <source>
        <dbReference type="Proteomes" id="UP000007485"/>
    </source>
</evidence>
<reference evidence="1 2" key="1">
    <citation type="journal article" date="2011" name="J. Bacteriol.">
        <title>Complete genome sequence of 'Vulcanisaeta moutnovskia' strain 768-28, a novel member of the hyperthermophilic crenarchaeal genus vulcanisaeta.</title>
        <authorList>
            <person name="Gumerov V.M."/>
            <person name="Mardanov A.V."/>
            <person name="Beletsky A.V."/>
            <person name="Prokofeva M.I."/>
            <person name="Bonch-Osmolovskaya E.A."/>
            <person name="Ravin N.V."/>
            <person name="Skryabin K.G."/>
        </authorList>
    </citation>
    <scope>NUCLEOTIDE SEQUENCE [LARGE SCALE GENOMIC DNA]</scope>
    <source>
        <strain evidence="1 2">768-28</strain>
    </source>
</reference>
<accession>F0QTR9</accession>
<dbReference type="HOGENOM" id="CLU_1217645_0_0_2"/>
<organism evidence="1 2">
    <name type="scientific">Vulcanisaeta moutnovskia (strain 768-28)</name>
    <dbReference type="NCBI Taxonomy" id="985053"/>
    <lineage>
        <taxon>Archaea</taxon>
        <taxon>Thermoproteota</taxon>
        <taxon>Thermoprotei</taxon>
        <taxon>Thermoproteales</taxon>
        <taxon>Thermoproteaceae</taxon>
        <taxon>Vulcanisaeta</taxon>
    </lineage>
</organism>
<sequence>MIKNGTAVDNIYVNTVKYNELLNNYTNLLVKYTVLLQELNECMANESSVQYQGSLSHRITIASNLVLNTTLSIVNCNSYSLQSAKELYFETKGPGYLEITYRLSNPQVISGSVSYYVYIMAQAMPSIPITAVYTYESSTYAYEAGQYGQLIIPVLPNSTYTLNIGFTCYTTEYYPPTNAGTIVNSEIPESAVINVTYVW</sequence>
<proteinExistence type="predicted"/>
<dbReference type="EMBL" id="CP002529">
    <property type="protein sequence ID" value="ADY00535.1"/>
    <property type="molecule type" value="Genomic_DNA"/>
</dbReference>
<dbReference type="Proteomes" id="UP000007485">
    <property type="component" value="Chromosome"/>
</dbReference>
<evidence type="ECO:0000313" key="1">
    <source>
        <dbReference type="EMBL" id="ADY00535.1"/>
    </source>
</evidence>
<dbReference type="STRING" id="985053.VMUT_0322"/>
<name>F0QTR9_VULM7</name>
<dbReference type="AlphaFoldDB" id="F0QTR9"/>
<dbReference type="KEGG" id="vmo:VMUT_0322"/>
<keyword evidence="2" id="KW-1185">Reference proteome</keyword>